<reference evidence="5" key="1">
    <citation type="submission" date="2016-06" db="UniProtKB">
        <authorList>
            <consortium name="WormBaseParasite"/>
        </authorList>
    </citation>
    <scope>IDENTIFICATION</scope>
</reference>
<evidence type="ECO:0000256" key="1">
    <source>
        <dbReference type="SAM" id="Coils"/>
    </source>
</evidence>
<evidence type="ECO:0000313" key="5">
    <source>
        <dbReference type="WBParaSite" id="SCUD_0001387301-mRNA-1"/>
    </source>
</evidence>
<protein>
    <submittedName>
        <fullName evidence="5">Muscle-specific protein</fullName>
    </submittedName>
</protein>
<dbReference type="Gene3D" id="1.20.58.60">
    <property type="match status" value="1"/>
</dbReference>
<evidence type="ECO:0000313" key="3">
    <source>
        <dbReference type="EMBL" id="VDP54418.1"/>
    </source>
</evidence>
<evidence type="ECO:0000313" key="4">
    <source>
        <dbReference type="Proteomes" id="UP000279833"/>
    </source>
</evidence>
<dbReference type="WBParaSite" id="SCUD_0001387301-mRNA-1">
    <property type="protein sequence ID" value="SCUD_0001387301-mRNA-1"/>
    <property type="gene ID" value="SCUD_0001387301"/>
</dbReference>
<reference evidence="3 4" key="2">
    <citation type="submission" date="2018-11" db="EMBL/GenBank/DDBJ databases">
        <authorList>
            <consortium name="Pathogen Informatics"/>
        </authorList>
    </citation>
    <scope>NUCLEOTIDE SEQUENCE [LARGE SCALE GENOMIC DNA]</scope>
    <source>
        <strain evidence="3">Dakar</strain>
        <strain evidence="4">Dakar, Senegal</strain>
    </source>
</reference>
<evidence type="ECO:0000259" key="2">
    <source>
        <dbReference type="Pfam" id="PF25034"/>
    </source>
</evidence>
<feature type="domain" description="Nesprin-1 spectrin repeats region" evidence="2">
    <location>
        <begin position="221"/>
        <end position="345"/>
    </location>
</feature>
<keyword evidence="1" id="KW-0175">Coiled coil</keyword>
<dbReference type="SUPFAM" id="SSF46966">
    <property type="entry name" value="Spectrin repeat"/>
    <property type="match status" value="1"/>
</dbReference>
<dbReference type="STRING" id="6186.A0A183KFS4"/>
<feature type="coiled-coil region" evidence="1">
    <location>
        <begin position="540"/>
        <end position="601"/>
    </location>
</feature>
<gene>
    <name evidence="3" type="ORF">SCUD_LOCUS13869</name>
</gene>
<dbReference type="AlphaFoldDB" id="A0A183KFS4"/>
<dbReference type="Proteomes" id="UP000279833">
    <property type="component" value="Unassembled WGS sequence"/>
</dbReference>
<name>A0A183KFS4_9TREM</name>
<feature type="coiled-coil region" evidence="1">
    <location>
        <begin position="38"/>
        <end position="72"/>
    </location>
</feature>
<sequence>GNEQTEAEKERVLLITIKELIARVRHNPIESQDFLTEFEDIFNNIEDLNHLINKLSEENEKLNEIAQDATTSDVLTTLPIRLPQIIVDSLKSRFITAYLNGQLTKRRLERLVLRWDLTHKITIIREHLINWQTIKCKETSEVDLHINEIKDYLSSMNIPEDMDNGLDKLKELALERDDIACRIAEQREKLEANAKLSGPMVNQQASVSTGGGAFILTDYAETERKETNFFLTSLNTRWKDTWSDLLNIQTHLGELSVKWNLYETEKLHLSNWLTEVRKLLADESTSAEEREKLYSDLKEWRTRVSALNDLGHELMHSCDITASSILDNELKNINKNWTEVTTEVSAIIMRCRIVCMQVIKFVDLDHAEELKNRNSEAMLRLNAFIKSTELLLVSDFVLPETTDLDQAHSATANYRQQLEEARKQLLEKARSDYLEALKAAEELMSAAKAGQADMEQAEAVMAAVRAAGEKLDRLANHSVQARLDEVEAATKKAVELALQLAPINDWAQDSEVSTEILNSGSIETNLDLTNLTTEEAMSKLKGHFTALEEHEKALLEAERRLNDLKESGLQHIDISQLELATAEARRKVEAMRTVAKCYENELDRRKSAEQSFSYAIVNITDWLDEAERLFQTDVSFDFEEQLPNTEVIQDKLIANEEFLRKTQTAGQACLVELNRSYDRLVELFSGNEEDMVENSANPIIQPDEVSMNILLEAANQVTKFRDRFDVRIFQFILFKDVC</sequence>
<feature type="coiled-coil region" evidence="1">
    <location>
        <begin position="404"/>
        <end position="460"/>
    </location>
</feature>
<dbReference type="EMBL" id="UZAK01036221">
    <property type="protein sequence ID" value="VDP54418.1"/>
    <property type="molecule type" value="Genomic_DNA"/>
</dbReference>
<proteinExistence type="predicted"/>
<keyword evidence="4" id="KW-1185">Reference proteome</keyword>
<dbReference type="Pfam" id="PF25034">
    <property type="entry name" value="Spectrin_SYNE1"/>
    <property type="match status" value="1"/>
</dbReference>
<accession>A0A183KFS4</accession>
<dbReference type="InterPro" id="IPR057057">
    <property type="entry name" value="Spectrin_SYNE1"/>
</dbReference>
<organism evidence="5">
    <name type="scientific">Schistosoma curassoni</name>
    <dbReference type="NCBI Taxonomy" id="6186"/>
    <lineage>
        <taxon>Eukaryota</taxon>
        <taxon>Metazoa</taxon>
        <taxon>Spiralia</taxon>
        <taxon>Lophotrochozoa</taxon>
        <taxon>Platyhelminthes</taxon>
        <taxon>Trematoda</taxon>
        <taxon>Digenea</taxon>
        <taxon>Strigeidida</taxon>
        <taxon>Schistosomatoidea</taxon>
        <taxon>Schistosomatidae</taxon>
        <taxon>Schistosoma</taxon>
    </lineage>
</organism>